<name>X0YM30_9ZZZZ</name>
<gene>
    <name evidence="1" type="ORF">S01H4_13774</name>
</gene>
<comment type="caution">
    <text evidence="1">The sequence shown here is derived from an EMBL/GenBank/DDBJ whole genome shotgun (WGS) entry which is preliminary data.</text>
</comment>
<evidence type="ECO:0000313" key="1">
    <source>
        <dbReference type="EMBL" id="GAG57125.1"/>
    </source>
</evidence>
<organism evidence="1">
    <name type="scientific">marine sediment metagenome</name>
    <dbReference type="NCBI Taxonomy" id="412755"/>
    <lineage>
        <taxon>unclassified sequences</taxon>
        <taxon>metagenomes</taxon>
        <taxon>ecological metagenomes</taxon>
    </lineage>
</organism>
<accession>X0YM30</accession>
<dbReference type="EMBL" id="BART01006059">
    <property type="protein sequence ID" value="GAG57125.1"/>
    <property type="molecule type" value="Genomic_DNA"/>
</dbReference>
<evidence type="ECO:0008006" key="2">
    <source>
        <dbReference type="Google" id="ProtNLM"/>
    </source>
</evidence>
<sequence>MNFLPNDVSVVKYMIQKGKLNFVCNLSKFENLSIEDFHEIWFNLKLGTISTIYARDKLIVNLPCSFVEHLKNEQYCFSEYILSYAVGARKYEIVKILWNKQYCNKELVNQLSICPNINIINFFIEKNIIDPDHVFIKNLYNHRFEIADLFWRPNIIDIDIAMNDLVNEHIDDKTPIFDYINEKTSS</sequence>
<proteinExistence type="predicted"/>
<dbReference type="AlphaFoldDB" id="X0YM30"/>
<protein>
    <recommendedName>
        <fullName evidence="2">Ankyrin repeat protein</fullName>
    </recommendedName>
</protein>
<reference evidence="1" key="1">
    <citation type="journal article" date="2014" name="Front. Microbiol.">
        <title>High frequency of phylogenetically diverse reductive dehalogenase-homologous genes in deep subseafloor sedimentary metagenomes.</title>
        <authorList>
            <person name="Kawai M."/>
            <person name="Futagami T."/>
            <person name="Toyoda A."/>
            <person name="Takaki Y."/>
            <person name="Nishi S."/>
            <person name="Hori S."/>
            <person name="Arai W."/>
            <person name="Tsubouchi T."/>
            <person name="Morono Y."/>
            <person name="Uchiyama I."/>
            <person name="Ito T."/>
            <person name="Fujiyama A."/>
            <person name="Inagaki F."/>
            <person name="Takami H."/>
        </authorList>
    </citation>
    <scope>NUCLEOTIDE SEQUENCE</scope>
    <source>
        <strain evidence="1">Expedition CK06-06</strain>
    </source>
</reference>